<keyword evidence="1" id="KW-0812">Transmembrane</keyword>
<gene>
    <name evidence="2" type="ORF">EMUR_03780</name>
</gene>
<accession>V9R7H9</accession>
<dbReference type="AlphaFoldDB" id="V9R7H9"/>
<keyword evidence="1" id="KW-0472">Membrane</keyword>
<evidence type="ECO:0000313" key="2">
    <source>
        <dbReference type="EMBL" id="AHC39740.1"/>
    </source>
</evidence>
<evidence type="ECO:0000256" key="1">
    <source>
        <dbReference type="SAM" id="Phobius"/>
    </source>
</evidence>
<feature type="transmembrane region" description="Helical" evidence="1">
    <location>
        <begin position="6"/>
        <end position="29"/>
    </location>
</feature>
<feature type="transmembrane region" description="Helical" evidence="1">
    <location>
        <begin position="90"/>
        <end position="109"/>
    </location>
</feature>
<protein>
    <submittedName>
        <fullName evidence="2">Uncharacterized protein</fullName>
    </submittedName>
</protein>
<evidence type="ECO:0000313" key="3">
    <source>
        <dbReference type="Proteomes" id="UP000018689"/>
    </source>
</evidence>
<organism evidence="2 3">
    <name type="scientific">Ehrlichia muris AS145</name>
    <dbReference type="NCBI Taxonomy" id="1423892"/>
    <lineage>
        <taxon>Bacteria</taxon>
        <taxon>Pseudomonadati</taxon>
        <taxon>Pseudomonadota</taxon>
        <taxon>Alphaproteobacteria</taxon>
        <taxon>Rickettsiales</taxon>
        <taxon>Anaplasmataceae</taxon>
        <taxon>Ehrlichia</taxon>
    </lineage>
</organism>
<dbReference type="STRING" id="1423892.EMUR_03780"/>
<dbReference type="EMBL" id="CP006917">
    <property type="protein sequence ID" value="AHC39740.1"/>
    <property type="molecule type" value="Genomic_DNA"/>
</dbReference>
<dbReference type="KEGG" id="emr:EMUR_03780"/>
<keyword evidence="3" id="KW-1185">Reference proteome</keyword>
<sequence>MKNKIGYMFFYMLLSVIVVLIIAVVILAVCCRMKMVRADVVSSQEMSNKFSVKCQGFGQFHSNDLLKVTSAMDSMYKQLKHLKRLYNNDVYIVYGMHFVAGAIILASKINIYHGCLKFSEYEECQLTELGILQELGYKCDEDIVFCICYLIRCAHYVVNLKMYRYEKEAAAINLIKLAAESFESGMQGINGQAKTTDITVENRKVEPKAPPFIEKVTPTAPPFIEKVTPTAPPFIEKVMPTAPPWIIEMEKEVQYPLIYPIIPAELTV</sequence>
<reference evidence="2 3" key="1">
    <citation type="journal article" date="2014" name="Genome Announc.">
        <title>Complete Genome Sequence of Ehrlichia muris Strain AS145T, a Model Monocytotropic Ehrlichia Strain.</title>
        <authorList>
            <person name="Thirumalapura N.R."/>
            <person name="Qin X."/>
            <person name="Kuriakose J.A."/>
            <person name="Walker D.H."/>
        </authorList>
    </citation>
    <scope>NUCLEOTIDE SEQUENCE [LARGE SCALE GENOMIC DNA]</scope>
    <source>
        <strain evidence="3">AS154</strain>
    </source>
</reference>
<dbReference type="RefSeq" id="WP_024072337.1">
    <property type="nucleotide sequence ID" value="NC_023063.1"/>
</dbReference>
<keyword evidence="1" id="KW-1133">Transmembrane helix</keyword>
<dbReference type="PATRIC" id="fig|1423892.3.peg.774"/>
<dbReference type="HOGENOM" id="CLU_1037203_0_0_5"/>
<dbReference type="Proteomes" id="UP000018689">
    <property type="component" value="Chromosome"/>
</dbReference>
<name>V9R7H9_9RICK</name>
<proteinExistence type="predicted"/>